<evidence type="ECO:0000313" key="1">
    <source>
        <dbReference type="EMBL" id="KKN40722.1"/>
    </source>
</evidence>
<dbReference type="AlphaFoldDB" id="A0A0F9QUQ6"/>
<dbReference type="EMBL" id="LAZR01001687">
    <property type="protein sequence ID" value="KKN40722.1"/>
    <property type="molecule type" value="Genomic_DNA"/>
</dbReference>
<sequence length="83" mass="9333">MKGRYTIISLKFPDGKETDVLVAYDIFKEMIIDVQCNLGKIKMGVIKDTGLFHVGFPVLTMAPTAKGKPWKTLPEQYENEVKG</sequence>
<comment type="caution">
    <text evidence="1">The sequence shown here is derived from an EMBL/GenBank/DDBJ whole genome shotgun (WGS) entry which is preliminary data.</text>
</comment>
<reference evidence="1" key="1">
    <citation type="journal article" date="2015" name="Nature">
        <title>Complex archaea that bridge the gap between prokaryotes and eukaryotes.</title>
        <authorList>
            <person name="Spang A."/>
            <person name="Saw J.H."/>
            <person name="Jorgensen S.L."/>
            <person name="Zaremba-Niedzwiedzka K."/>
            <person name="Martijn J."/>
            <person name="Lind A.E."/>
            <person name="van Eijk R."/>
            <person name="Schleper C."/>
            <person name="Guy L."/>
            <person name="Ettema T.J."/>
        </authorList>
    </citation>
    <scope>NUCLEOTIDE SEQUENCE</scope>
</reference>
<name>A0A0F9QUQ6_9ZZZZ</name>
<proteinExistence type="predicted"/>
<organism evidence="1">
    <name type="scientific">marine sediment metagenome</name>
    <dbReference type="NCBI Taxonomy" id="412755"/>
    <lineage>
        <taxon>unclassified sequences</taxon>
        <taxon>metagenomes</taxon>
        <taxon>ecological metagenomes</taxon>
    </lineage>
</organism>
<protein>
    <submittedName>
        <fullName evidence="1">Uncharacterized protein</fullName>
    </submittedName>
</protein>
<accession>A0A0F9QUQ6</accession>
<gene>
    <name evidence="1" type="ORF">LCGC14_0730300</name>
</gene>